<dbReference type="PROSITE" id="PS50088">
    <property type="entry name" value="ANK_REPEAT"/>
    <property type="match status" value="4"/>
</dbReference>
<feature type="domain" description="Phosphagen kinase N-terminal" evidence="9">
    <location>
        <begin position="345"/>
        <end position="438"/>
    </location>
</feature>
<evidence type="ECO:0000259" key="10">
    <source>
        <dbReference type="PROSITE" id="PS51510"/>
    </source>
</evidence>
<evidence type="ECO:0000259" key="9">
    <source>
        <dbReference type="PROSITE" id="PS51509"/>
    </source>
</evidence>
<evidence type="ECO:0000256" key="3">
    <source>
        <dbReference type="ARBA" id="ARBA00022777"/>
    </source>
</evidence>
<dbReference type="AlphaFoldDB" id="A0A0L0CN46"/>
<keyword evidence="5" id="KW-0040">ANK repeat</keyword>
<evidence type="ECO:0000256" key="6">
    <source>
        <dbReference type="PROSITE-ProRule" id="PRU00842"/>
    </source>
</evidence>
<feature type="region of interest" description="Disordered" evidence="8">
    <location>
        <begin position="814"/>
        <end position="848"/>
    </location>
</feature>
<dbReference type="Pfam" id="PF02807">
    <property type="entry name" value="ATP-gua_PtransN"/>
    <property type="match status" value="1"/>
</dbReference>
<keyword evidence="1 7" id="KW-0808">Transferase</keyword>
<dbReference type="InterPro" id="IPR036802">
    <property type="entry name" value="ATP-guanido_PTrfase_N_sf"/>
</dbReference>
<accession>A0A0L0CN46</accession>
<dbReference type="Gene3D" id="1.25.40.20">
    <property type="entry name" value="Ankyrin repeat-containing domain"/>
    <property type="match status" value="2"/>
</dbReference>
<dbReference type="EMBL" id="JRES01000264">
    <property type="protein sequence ID" value="KNC32864.1"/>
    <property type="molecule type" value="Genomic_DNA"/>
</dbReference>
<dbReference type="PROSITE" id="PS50297">
    <property type="entry name" value="ANK_REP_REGION"/>
    <property type="match status" value="2"/>
</dbReference>
<dbReference type="Gene3D" id="1.10.135.10">
    <property type="entry name" value="ATP:guanido phosphotransferase, N-terminal domain"/>
    <property type="match status" value="1"/>
</dbReference>
<protein>
    <recommendedName>
        <fullName evidence="13">Arginine kinase</fullName>
    </recommendedName>
</protein>
<dbReference type="CDD" id="cd22966">
    <property type="entry name" value="DD_DYDC-like"/>
    <property type="match status" value="1"/>
</dbReference>
<evidence type="ECO:0008006" key="13">
    <source>
        <dbReference type="Google" id="ProtNLM"/>
    </source>
</evidence>
<comment type="caution">
    <text evidence="7">Lacks conserved residue(s) required for the propagation of feature annotation.</text>
</comment>
<keyword evidence="4 7" id="KW-0067">ATP-binding</keyword>
<feature type="binding site" evidence="7">
    <location>
        <begin position="678"/>
        <end position="683"/>
    </location>
    <ligand>
        <name>ATP</name>
        <dbReference type="ChEBI" id="CHEBI:30616"/>
    </ligand>
</feature>
<evidence type="ECO:0000256" key="7">
    <source>
        <dbReference type="PROSITE-ProRule" id="PRU00843"/>
    </source>
</evidence>
<dbReference type="PANTHER" id="PTHR24172:SF4">
    <property type="entry name" value="ANK_REP_REGION DOMAIN-CONTAINING PROTEIN"/>
    <property type="match status" value="1"/>
</dbReference>
<dbReference type="STRING" id="7375.A0A0L0CN46"/>
<dbReference type="InterPro" id="IPR014746">
    <property type="entry name" value="Gln_synth/guanido_kin_cat_dom"/>
</dbReference>
<dbReference type="SMART" id="SM00248">
    <property type="entry name" value="ANK"/>
    <property type="match status" value="5"/>
</dbReference>
<feature type="compositionally biased region" description="Low complexity" evidence="8">
    <location>
        <begin position="838"/>
        <end position="848"/>
    </location>
</feature>
<evidence type="ECO:0000313" key="12">
    <source>
        <dbReference type="Proteomes" id="UP000037069"/>
    </source>
</evidence>
<evidence type="ECO:0000256" key="2">
    <source>
        <dbReference type="ARBA" id="ARBA00022741"/>
    </source>
</evidence>
<name>A0A0L0CN46_LUCCU</name>
<evidence type="ECO:0000256" key="8">
    <source>
        <dbReference type="SAM" id="MobiDB-lite"/>
    </source>
</evidence>
<feature type="domain" description="Phosphagen kinase C-terminal" evidence="10">
    <location>
        <begin position="475"/>
        <end position="725"/>
    </location>
</feature>
<dbReference type="Gene3D" id="3.30.590.10">
    <property type="entry name" value="Glutamine synthetase/guanido kinase, catalytic domain"/>
    <property type="match status" value="1"/>
</dbReference>
<proteinExistence type="inferred from homology"/>
<feature type="region of interest" description="Disordered" evidence="8">
    <location>
        <begin position="1"/>
        <end position="88"/>
    </location>
</feature>
<sequence>EPEVEAENVEETNENNEAETNNEADNETQNQEETENEPEPKTETEPEPEPESVEANVEETDIKNSEPNNEENLDEEELDGEGSPTSSLAIEGFVQGDAEDNTVQSQTAAYVHDDESIIASGDMEQLAQIVLNGDGQKLLNVEAAEPEIQAFLKNVPNYMNKIRRVHEASRNGSLLNLQQALDRRKFAIAKDEISPNGATPLHVAVLFGNSDIVRYLSARFPETTTVADNDGRTALHYAAVINDNGHFYNVLLQLGANPKVVDKMGHTPEDYLGKEELKDTLSYKELLKRFGAEELEEKLLSDQVPDDLHSSRRLITDNDVARTLDRCFSVIQESSKTWSGQTASALAQRKPLSATSSIQLAVTSYLSRFLKASVYEKIKKRQTRLDHNLFDVIWPALRKTSKERNLEEDINCGIIAPDFDVYVVFQEFLVPLIKDMHCLNISADFKPHPRIAYFPMENAERLNTAYFVFDDESNLISRTIVECSRNLERYELPLNLTIGQIEQAERLMMGKIFSSAFIEAIDEAEPGSYYTLTEILEDNSDIYEMLNEYGLLIPLLDLKDCTQLAESTAFNGSLWPYGRGVYISSSNNLALWLNCQEHLRIIGTSTMKDGADIGAVYTRVGRAISFLEQQIHFKESYLLGYLQARPSYLGTGLKMTTILRLPNLMKEMDNLRHLCSVRGLYLTTNLNSKISVRLINMQSMGAFEHVLFQDYCTAVTNIISLEKDMSLTNSKHIASMLVKIFRRQIENQSCQENPIFKTEQGKYLAENLADPLIKALTQVAHKRPNDPLEYLTNYLQSYVSSRNTNGRTITQAAIHSGSSQTNSTVLASSKPSTPPAAQPAAQMQRQTARMNGHVKYANEDSIEEDSLQQLEQFDGDDGNDSDAEISKKLEERDEHGQSMLHFACARSHRKGGLIHLIEEAKADITYRDELYRTARDVALQANQLGNAKEIDRYVMSLAIVGDIKPFEHLAISGYDHIIDVVDDNETPIIDVVEARGLSELGEYLRTIRPLEELREELHQMIRDNNVERVKEIADGPDGKWLIKAKNYYGRTALHIAILKESVEIVEYFVNFCPEALKIGDNLERTALHYAMGTNIIESISRILIQNGAKRTYKDLKGRQPSYYFMNKADILRLQEEEDENR</sequence>
<dbReference type="Pfam" id="PF12796">
    <property type="entry name" value="Ank_2"/>
    <property type="match status" value="2"/>
</dbReference>
<keyword evidence="3 7" id="KW-0418">Kinase</keyword>
<dbReference type="Gene3D" id="1.20.890.10">
    <property type="entry name" value="cAMP-dependent protein kinase regulatory subunit, dimerization-anchoring domain"/>
    <property type="match status" value="1"/>
</dbReference>
<feature type="repeat" description="ANK" evidence="5">
    <location>
        <begin position="1082"/>
        <end position="1115"/>
    </location>
</feature>
<dbReference type="SUPFAM" id="SSF55931">
    <property type="entry name" value="Glutamine synthetase/guanido kinase"/>
    <property type="match status" value="1"/>
</dbReference>
<reference evidence="11 12" key="1">
    <citation type="journal article" date="2015" name="Nat. Commun.">
        <title>Lucilia cuprina genome unlocks parasitic fly biology to underpin future interventions.</title>
        <authorList>
            <person name="Anstead C.A."/>
            <person name="Korhonen P.K."/>
            <person name="Young N.D."/>
            <person name="Hall R.S."/>
            <person name="Jex A.R."/>
            <person name="Murali S.C."/>
            <person name="Hughes D.S."/>
            <person name="Lee S.F."/>
            <person name="Perry T."/>
            <person name="Stroehlein A.J."/>
            <person name="Ansell B.R."/>
            <person name="Breugelmans B."/>
            <person name="Hofmann A."/>
            <person name="Qu J."/>
            <person name="Dugan S."/>
            <person name="Lee S.L."/>
            <person name="Chao H."/>
            <person name="Dinh H."/>
            <person name="Han Y."/>
            <person name="Doddapaneni H.V."/>
            <person name="Worley K.C."/>
            <person name="Muzny D.M."/>
            <person name="Ioannidis P."/>
            <person name="Waterhouse R.M."/>
            <person name="Zdobnov E.M."/>
            <person name="James P.J."/>
            <person name="Bagnall N.H."/>
            <person name="Kotze A.C."/>
            <person name="Gibbs R.A."/>
            <person name="Richards S."/>
            <person name="Batterham P."/>
            <person name="Gasser R.B."/>
        </authorList>
    </citation>
    <scope>NUCLEOTIDE SEQUENCE [LARGE SCALE GENOMIC DNA]</scope>
    <source>
        <strain evidence="11 12">LS</strain>
        <tissue evidence="11">Full body</tissue>
    </source>
</reference>
<feature type="binding site" evidence="7">
    <location>
        <begin position="654"/>
        <end position="658"/>
    </location>
    <ligand>
        <name>ATP</name>
        <dbReference type="ChEBI" id="CHEBI:30616"/>
    </ligand>
</feature>
<comment type="similarity">
    <text evidence="6">Belongs to the ATP:guanido phosphotransferase family.</text>
</comment>
<dbReference type="FunFam" id="1.10.135.10:FF:000006">
    <property type="entry name" value="GD11708"/>
    <property type="match status" value="1"/>
</dbReference>
<dbReference type="InterPro" id="IPR022413">
    <property type="entry name" value="ATP-guanido_PTrfase_N"/>
</dbReference>
<dbReference type="Pfam" id="PF05186">
    <property type="entry name" value="Dpy-30"/>
    <property type="match status" value="1"/>
</dbReference>
<evidence type="ECO:0000313" key="11">
    <source>
        <dbReference type="EMBL" id="KNC32864.1"/>
    </source>
</evidence>
<dbReference type="GO" id="GO:0016301">
    <property type="term" value="F:kinase activity"/>
    <property type="evidence" value="ECO:0007669"/>
    <property type="project" value="UniProtKB-KW"/>
</dbReference>
<feature type="compositionally biased region" description="Polar residues" evidence="8">
    <location>
        <begin position="814"/>
        <end position="826"/>
    </location>
</feature>
<evidence type="ECO:0000256" key="5">
    <source>
        <dbReference type="PROSITE-ProRule" id="PRU00023"/>
    </source>
</evidence>
<feature type="binding site" evidence="7">
    <location>
        <begin position="478"/>
        <end position="482"/>
    </location>
    <ligand>
        <name>ATP</name>
        <dbReference type="ChEBI" id="CHEBI:30616"/>
    </ligand>
</feature>
<organism evidence="11 12">
    <name type="scientific">Lucilia cuprina</name>
    <name type="common">Green bottle fly</name>
    <name type="synonym">Australian sheep blowfly</name>
    <dbReference type="NCBI Taxonomy" id="7375"/>
    <lineage>
        <taxon>Eukaryota</taxon>
        <taxon>Metazoa</taxon>
        <taxon>Ecdysozoa</taxon>
        <taxon>Arthropoda</taxon>
        <taxon>Hexapoda</taxon>
        <taxon>Insecta</taxon>
        <taxon>Pterygota</taxon>
        <taxon>Neoptera</taxon>
        <taxon>Endopterygota</taxon>
        <taxon>Diptera</taxon>
        <taxon>Brachycera</taxon>
        <taxon>Muscomorpha</taxon>
        <taxon>Oestroidea</taxon>
        <taxon>Calliphoridae</taxon>
        <taxon>Luciliinae</taxon>
        <taxon>Lucilia</taxon>
    </lineage>
</organism>
<evidence type="ECO:0000256" key="4">
    <source>
        <dbReference type="ARBA" id="ARBA00022840"/>
    </source>
</evidence>
<feature type="non-terminal residue" evidence="11">
    <location>
        <position position="1"/>
    </location>
</feature>
<dbReference type="InterPro" id="IPR022414">
    <property type="entry name" value="ATP-guanido_PTrfase_cat"/>
</dbReference>
<dbReference type="InterPro" id="IPR049630">
    <property type="entry name" value="DYDC-like_DD"/>
</dbReference>
<dbReference type="OMA" id="PSVRMCN"/>
<dbReference type="PROSITE" id="PS51510">
    <property type="entry name" value="PHOSPHAGEN_KINASE_C"/>
    <property type="match status" value="1"/>
</dbReference>
<evidence type="ECO:0000256" key="1">
    <source>
        <dbReference type="ARBA" id="ARBA00022679"/>
    </source>
</evidence>
<dbReference type="InterPro" id="IPR002110">
    <property type="entry name" value="Ankyrin_rpt"/>
</dbReference>
<keyword evidence="12" id="KW-1185">Reference proteome</keyword>
<feature type="compositionally biased region" description="Acidic residues" evidence="8">
    <location>
        <begin position="45"/>
        <end position="59"/>
    </location>
</feature>
<feature type="compositionally biased region" description="Acidic residues" evidence="8">
    <location>
        <begin position="68"/>
        <end position="80"/>
    </location>
</feature>
<feature type="repeat" description="ANK" evidence="5">
    <location>
        <begin position="895"/>
        <end position="929"/>
    </location>
</feature>
<feature type="compositionally biased region" description="Acidic residues" evidence="8">
    <location>
        <begin position="1"/>
        <end position="37"/>
    </location>
</feature>
<dbReference type="Pfam" id="PF00217">
    <property type="entry name" value="ATP-gua_Ptrans"/>
    <property type="match status" value="1"/>
</dbReference>
<dbReference type="SUPFAM" id="SSF48034">
    <property type="entry name" value="Guanido kinase N-terminal domain"/>
    <property type="match status" value="1"/>
</dbReference>
<feature type="repeat" description="ANK" evidence="5">
    <location>
        <begin position="196"/>
        <end position="216"/>
    </location>
</feature>
<dbReference type="GO" id="GO:0005524">
    <property type="term" value="F:ATP binding"/>
    <property type="evidence" value="ECO:0007669"/>
    <property type="project" value="UniProtKB-UniRule"/>
</dbReference>
<feature type="repeat" description="ANK" evidence="5">
    <location>
        <begin position="230"/>
        <end position="263"/>
    </location>
</feature>
<dbReference type="OrthoDB" id="432281at2759"/>
<comment type="caution">
    <text evidence="11">The sequence shown here is derived from an EMBL/GenBank/DDBJ whole genome shotgun (WGS) entry which is preliminary data.</text>
</comment>
<dbReference type="PROSITE" id="PS51509">
    <property type="entry name" value="PHOSPHAGEN_KINASE_N"/>
    <property type="match status" value="1"/>
</dbReference>
<dbReference type="SUPFAM" id="SSF48403">
    <property type="entry name" value="Ankyrin repeat"/>
    <property type="match status" value="2"/>
</dbReference>
<feature type="binding site" evidence="7">
    <location>
        <position position="600"/>
    </location>
    <ligand>
        <name>ATP</name>
        <dbReference type="ChEBI" id="CHEBI:30616"/>
    </ligand>
</feature>
<dbReference type="Proteomes" id="UP000037069">
    <property type="component" value="Unassembled WGS sequence"/>
</dbReference>
<dbReference type="InterPro" id="IPR036770">
    <property type="entry name" value="Ankyrin_rpt-contain_sf"/>
</dbReference>
<dbReference type="PANTHER" id="PTHR24172">
    <property type="entry name" value="ANK_REP_REGION DOMAIN-CONTAINING PROTEIN"/>
    <property type="match status" value="1"/>
</dbReference>
<dbReference type="InterPro" id="IPR007858">
    <property type="entry name" value="Dpy-30_motif"/>
</dbReference>
<keyword evidence="2 7" id="KW-0547">Nucleotide-binding</keyword>
<gene>
    <name evidence="11" type="ORF">FF38_01712</name>
</gene>